<dbReference type="Proteomes" id="UP000703661">
    <property type="component" value="Unassembled WGS sequence"/>
</dbReference>
<keyword evidence="2" id="KW-1185">Reference proteome</keyword>
<gene>
    <name evidence="1" type="ORF">BGZ80_002583</name>
</gene>
<dbReference type="AlphaFoldDB" id="A0A9P6MQ33"/>
<feature type="non-terminal residue" evidence="1">
    <location>
        <position position="1"/>
    </location>
</feature>
<evidence type="ECO:0000313" key="1">
    <source>
        <dbReference type="EMBL" id="KAG0009259.1"/>
    </source>
</evidence>
<comment type="caution">
    <text evidence="1">The sequence shown here is derived from an EMBL/GenBank/DDBJ whole genome shotgun (WGS) entry which is preliminary data.</text>
</comment>
<proteinExistence type="predicted"/>
<reference evidence="1" key="1">
    <citation type="journal article" date="2020" name="Fungal Divers.">
        <title>Resolving the Mortierellaceae phylogeny through synthesis of multi-gene phylogenetics and phylogenomics.</title>
        <authorList>
            <person name="Vandepol N."/>
            <person name="Liber J."/>
            <person name="Desiro A."/>
            <person name="Na H."/>
            <person name="Kennedy M."/>
            <person name="Barry K."/>
            <person name="Grigoriev I.V."/>
            <person name="Miller A.N."/>
            <person name="O'Donnell K."/>
            <person name="Stajich J.E."/>
            <person name="Bonito G."/>
        </authorList>
    </citation>
    <scope>NUCLEOTIDE SEQUENCE</scope>
    <source>
        <strain evidence="1">NRRL 2769</strain>
    </source>
</reference>
<accession>A0A9P6MQ33</accession>
<dbReference type="EMBL" id="JAAAID010001640">
    <property type="protein sequence ID" value="KAG0009259.1"/>
    <property type="molecule type" value="Genomic_DNA"/>
</dbReference>
<sequence>MLQPDFGTEINRKYMAFVEFRNIQYALSVHQKTLGSPQRQGQSHIEAYSWPFGLQKKQDLDEEDSETDFKAIDFDEVNFGDSSSNESDFDGVGLDQIFLDGFYNIENNNESESAPRVEMDLDADFGLMGEIDFATASLLTKAIEALERKALKSMTLERKVL</sequence>
<organism evidence="1 2">
    <name type="scientific">Entomortierella chlamydospora</name>
    <dbReference type="NCBI Taxonomy" id="101097"/>
    <lineage>
        <taxon>Eukaryota</taxon>
        <taxon>Fungi</taxon>
        <taxon>Fungi incertae sedis</taxon>
        <taxon>Mucoromycota</taxon>
        <taxon>Mortierellomycotina</taxon>
        <taxon>Mortierellomycetes</taxon>
        <taxon>Mortierellales</taxon>
        <taxon>Mortierellaceae</taxon>
        <taxon>Entomortierella</taxon>
    </lineage>
</organism>
<name>A0A9P6MQ33_9FUNG</name>
<protein>
    <submittedName>
        <fullName evidence="1">Uncharacterized protein</fullName>
    </submittedName>
</protein>
<evidence type="ECO:0000313" key="2">
    <source>
        <dbReference type="Proteomes" id="UP000703661"/>
    </source>
</evidence>